<dbReference type="Proteomes" id="UP000676409">
    <property type="component" value="Chromosome"/>
</dbReference>
<dbReference type="AlphaFoldDB" id="A0A975FZG4"/>
<protein>
    <submittedName>
        <fullName evidence="2">Uncharacterized protein</fullName>
    </submittedName>
</protein>
<evidence type="ECO:0000256" key="1">
    <source>
        <dbReference type="SAM" id="MobiDB-lite"/>
    </source>
</evidence>
<feature type="compositionally biased region" description="Pro residues" evidence="1">
    <location>
        <begin position="156"/>
        <end position="168"/>
    </location>
</feature>
<evidence type="ECO:0000313" key="2">
    <source>
        <dbReference type="EMBL" id="QUD87804.1"/>
    </source>
</evidence>
<dbReference type="KEGG" id="caul:KCG34_22620"/>
<proteinExistence type="predicted"/>
<accession>A0A975FZG4</accession>
<dbReference type="RefSeq" id="WP_211937855.1">
    <property type="nucleotide sequence ID" value="NZ_CP073078.1"/>
</dbReference>
<dbReference type="EMBL" id="CP073078">
    <property type="protein sequence ID" value="QUD87804.1"/>
    <property type="molecule type" value="Genomic_DNA"/>
</dbReference>
<name>A0A975FZG4_9CAUL</name>
<keyword evidence="3" id="KW-1185">Reference proteome</keyword>
<reference evidence="2" key="1">
    <citation type="submission" date="2021-04" db="EMBL/GenBank/DDBJ databases">
        <title>The complete genome sequence of Caulobacter sp. S6.</title>
        <authorList>
            <person name="Tang Y."/>
            <person name="Ouyang W."/>
            <person name="Liu Q."/>
            <person name="Huang B."/>
            <person name="Guo Z."/>
            <person name="Lei P."/>
        </authorList>
    </citation>
    <scope>NUCLEOTIDE SEQUENCE</scope>
    <source>
        <strain evidence="2">S6</strain>
    </source>
</reference>
<sequence length="168" mass="18349">MFEQDRIAISHLVAMRCGWSEARRARVEREYAGFLEAAARGGAGRPSEEVDALWHEHILNSASYVRYCEANFGGYVHHQPHLSQVDGTRLKARLDGRTPDFVRLAEVELAANCGAPDQPDDDPPPGRLANCGAQEPVPPPDLGFAPVMRANCGAPTPVPHQEPVPPPR</sequence>
<organism evidence="2 3">
    <name type="scientific">Phenylobacterium montanum</name>
    <dbReference type="NCBI Taxonomy" id="2823693"/>
    <lineage>
        <taxon>Bacteria</taxon>
        <taxon>Pseudomonadati</taxon>
        <taxon>Pseudomonadota</taxon>
        <taxon>Alphaproteobacteria</taxon>
        <taxon>Caulobacterales</taxon>
        <taxon>Caulobacteraceae</taxon>
        <taxon>Phenylobacterium</taxon>
    </lineage>
</organism>
<evidence type="ECO:0000313" key="3">
    <source>
        <dbReference type="Proteomes" id="UP000676409"/>
    </source>
</evidence>
<feature type="region of interest" description="Disordered" evidence="1">
    <location>
        <begin position="113"/>
        <end position="168"/>
    </location>
</feature>
<gene>
    <name evidence="2" type="ORF">KCG34_22620</name>
</gene>